<dbReference type="EMBL" id="AGNL01033071">
    <property type="protein sequence ID" value="EJK55841.1"/>
    <property type="molecule type" value="Genomic_DNA"/>
</dbReference>
<dbReference type="Gene3D" id="2.60.120.10">
    <property type="entry name" value="Jelly Rolls"/>
    <property type="match status" value="2"/>
</dbReference>
<dbReference type="PANTHER" id="PTHR13903:SF8">
    <property type="entry name" value="PIRIN"/>
    <property type="match status" value="1"/>
</dbReference>
<dbReference type="OrthoDB" id="198735at2759"/>
<dbReference type="AlphaFoldDB" id="K0S4I2"/>
<dbReference type="InterPro" id="IPR014710">
    <property type="entry name" value="RmlC-like_jellyroll"/>
</dbReference>
<evidence type="ECO:0000256" key="1">
    <source>
        <dbReference type="SAM" id="MobiDB-lite"/>
    </source>
</evidence>
<dbReference type="InterPro" id="IPR012093">
    <property type="entry name" value="Pirin"/>
</dbReference>
<dbReference type="SUPFAM" id="SSF51182">
    <property type="entry name" value="RmlC-like cupins"/>
    <property type="match status" value="1"/>
</dbReference>
<feature type="domain" description="Pirin C-terminal" evidence="2">
    <location>
        <begin position="291"/>
        <end position="400"/>
    </location>
</feature>
<name>K0S4I2_THAOC</name>
<proteinExistence type="predicted"/>
<dbReference type="Proteomes" id="UP000266841">
    <property type="component" value="Unassembled WGS sequence"/>
</dbReference>
<protein>
    <recommendedName>
        <fullName evidence="2">Pirin C-terminal domain-containing protein</fullName>
    </recommendedName>
</protein>
<reference evidence="3 4" key="1">
    <citation type="journal article" date="2012" name="Genome Biol.">
        <title>Genome and low-iron response of an oceanic diatom adapted to chronic iron limitation.</title>
        <authorList>
            <person name="Lommer M."/>
            <person name="Specht M."/>
            <person name="Roy A.S."/>
            <person name="Kraemer L."/>
            <person name="Andreson R."/>
            <person name="Gutowska M.A."/>
            <person name="Wolf J."/>
            <person name="Bergner S.V."/>
            <person name="Schilhabel M.B."/>
            <person name="Klostermeier U.C."/>
            <person name="Beiko R.G."/>
            <person name="Rosenstiel P."/>
            <person name="Hippler M."/>
            <person name="Laroche J."/>
        </authorList>
    </citation>
    <scope>NUCLEOTIDE SEQUENCE [LARGE SCALE GENOMIC DNA]</scope>
    <source>
        <strain evidence="3 4">CCMP1005</strain>
    </source>
</reference>
<sequence length="438" mass="49566">MYRRGWHAWNEANRPSTARDMRFSVLGRLMTALGPSRLKWWVPRELLGRPARRRLRRRTVGVLRPWPWRQQDGLDPERGTAAYHRPVPDSRSIPLLCVPCGRLPRRRVGGEDADGIPGERGRLRPQPALQDVPRVRISTLARSFGRGMSHELLTPRNKHSIDRDYIPRLSLPPAPRLRDDNSHDSRPHRPRGLCRERGSVRRRRPAVDDGGEGHRPLRDVPALWLNLPARDKMAEPSFAMFWSETVPVWTSGDGRASVTAWAGDYFLGGGEQNRPPPDSWAADSDNDVAVLHIKVQPGGQLEVPRSNEDGVNRALYLIEGQSNGVLVDGKAMNERVCITLDASKPVSINLPESTGSSQTEFLLMQGRPIGEPVAQHGPFVMNTQQEIHEAFLDYQRTRFGGWPWERDDMVFDQGRGRFALVGGKEIRPGERKENKEEL</sequence>
<evidence type="ECO:0000313" key="4">
    <source>
        <dbReference type="Proteomes" id="UP000266841"/>
    </source>
</evidence>
<keyword evidence="4" id="KW-1185">Reference proteome</keyword>
<evidence type="ECO:0000313" key="3">
    <source>
        <dbReference type="EMBL" id="EJK55841.1"/>
    </source>
</evidence>
<dbReference type="InterPro" id="IPR008778">
    <property type="entry name" value="Pirin_C_dom"/>
</dbReference>
<evidence type="ECO:0000259" key="2">
    <source>
        <dbReference type="Pfam" id="PF05726"/>
    </source>
</evidence>
<organism evidence="3 4">
    <name type="scientific">Thalassiosira oceanica</name>
    <name type="common">Marine diatom</name>
    <dbReference type="NCBI Taxonomy" id="159749"/>
    <lineage>
        <taxon>Eukaryota</taxon>
        <taxon>Sar</taxon>
        <taxon>Stramenopiles</taxon>
        <taxon>Ochrophyta</taxon>
        <taxon>Bacillariophyta</taxon>
        <taxon>Coscinodiscophyceae</taxon>
        <taxon>Thalassiosirophycidae</taxon>
        <taxon>Thalassiosirales</taxon>
        <taxon>Thalassiosiraceae</taxon>
        <taxon>Thalassiosira</taxon>
    </lineage>
</organism>
<feature type="compositionally biased region" description="Basic and acidic residues" evidence="1">
    <location>
        <begin position="176"/>
        <end position="215"/>
    </location>
</feature>
<dbReference type="PANTHER" id="PTHR13903">
    <property type="entry name" value="PIRIN-RELATED"/>
    <property type="match status" value="1"/>
</dbReference>
<feature type="region of interest" description="Disordered" evidence="1">
    <location>
        <begin position="163"/>
        <end position="215"/>
    </location>
</feature>
<dbReference type="eggNOG" id="ENOG502QQ5A">
    <property type="taxonomic scope" value="Eukaryota"/>
</dbReference>
<dbReference type="InterPro" id="IPR011051">
    <property type="entry name" value="RmlC_Cupin_sf"/>
</dbReference>
<comment type="caution">
    <text evidence="3">The sequence shown here is derived from an EMBL/GenBank/DDBJ whole genome shotgun (WGS) entry which is preliminary data.</text>
</comment>
<dbReference type="Pfam" id="PF05726">
    <property type="entry name" value="Pirin_C"/>
    <property type="match status" value="1"/>
</dbReference>
<accession>K0S4I2</accession>
<gene>
    <name evidence="3" type="ORF">THAOC_24378</name>
</gene>